<evidence type="ECO:0000313" key="2">
    <source>
        <dbReference type="WBParaSite" id="nRc.2.0.1.t43048-RA"/>
    </source>
</evidence>
<accession>A0A915KZV8</accession>
<dbReference type="WBParaSite" id="nRc.2.0.1.t43048-RA">
    <property type="protein sequence ID" value="nRc.2.0.1.t43048-RA"/>
    <property type="gene ID" value="nRc.2.0.1.g43048"/>
</dbReference>
<dbReference type="Proteomes" id="UP000887565">
    <property type="component" value="Unplaced"/>
</dbReference>
<organism evidence="1 2">
    <name type="scientific">Romanomermis culicivorax</name>
    <name type="common">Nematode worm</name>
    <dbReference type="NCBI Taxonomy" id="13658"/>
    <lineage>
        <taxon>Eukaryota</taxon>
        <taxon>Metazoa</taxon>
        <taxon>Ecdysozoa</taxon>
        <taxon>Nematoda</taxon>
        <taxon>Enoplea</taxon>
        <taxon>Dorylaimia</taxon>
        <taxon>Mermithida</taxon>
        <taxon>Mermithoidea</taxon>
        <taxon>Mermithidae</taxon>
        <taxon>Romanomermis</taxon>
    </lineage>
</organism>
<proteinExistence type="predicted"/>
<evidence type="ECO:0000313" key="1">
    <source>
        <dbReference type="Proteomes" id="UP000887565"/>
    </source>
</evidence>
<dbReference type="AlphaFoldDB" id="A0A915KZV8"/>
<sequence>MDLFTRQLDILSIFAGSKDFKMMERANCETRCLSFSRTVSLCMEGWYPMNERREVIGRFSEKGKKQLCLEISDSQIKFQNSVYNAKILHL</sequence>
<reference evidence="2" key="1">
    <citation type="submission" date="2022-11" db="UniProtKB">
        <authorList>
            <consortium name="WormBaseParasite"/>
        </authorList>
    </citation>
    <scope>IDENTIFICATION</scope>
</reference>
<keyword evidence="1" id="KW-1185">Reference proteome</keyword>
<name>A0A915KZV8_ROMCU</name>
<protein>
    <submittedName>
        <fullName evidence="2">Uncharacterized protein</fullName>
    </submittedName>
</protein>